<keyword evidence="2" id="KW-1185">Reference proteome</keyword>
<proteinExistence type="predicted"/>
<protein>
    <submittedName>
        <fullName evidence="3">Uncharacterized protein</fullName>
    </submittedName>
</protein>
<reference evidence="3" key="1">
    <citation type="submission" date="2022-11" db="UniProtKB">
        <authorList>
            <consortium name="WormBaseParasite"/>
        </authorList>
    </citation>
    <scope>IDENTIFICATION</scope>
</reference>
<sequence>MVYRSPFTINASALASKEQSLTLLFLTLPLSRSLSLSLSHALPDAPIDLCWLAISTILRALTKSDGQSLWSGRSADKGTVRHSRHRCRPSATSRRAATLIDCSRTVADRWVKKLAYDRRSRTLVALRCAAPVCCLASCLFTVRPSWKINVDRADKEVADAAAAGDSERPQEACRRRRRSRGRRETRRRLEVVAKSSGAPRLFGKIGSTTRWTTFTLGFVRASAASTTRQRRAVDDRQRVASIPITNALCQPLPERSVAESLPICAPPRPAGTNKHRCIRPVSDAFPSGRSILPARHPSNHHRLLSSAGRI</sequence>
<accession>A0A914XJG2</accession>
<organism evidence="2 3">
    <name type="scientific">Plectus sambesii</name>
    <dbReference type="NCBI Taxonomy" id="2011161"/>
    <lineage>
        <taxon>Eukaryota</taxon>
        <taxon>Metazoa</taxon>
        <taxon>Ecdysozoa</taxon>
        <taxon>Nematoda</taxon>
        <taxon>Chromadorea</taxon>
        <taxon>Plectida</taxon>
        <taxon>Plectina</taxon>
        <taxon>Plectoidea</taxon>
        <taxon>Plectidae</taxon>
        <taxon>Plectus</taxon>
    </lineage>
</organism>
<feature type="compositionally biased region" description="Basic residues" evidence="1">
    <location>
        <begin position="174"/>
        <end position="186"/>
    </location>
</feature>
<feature type="region of interest" description="Disordered" evidence="1">
    <location>
        <begin position="159"/>
        <end position="188"/>
    </location>
</feature>
<dbReference type="AlphaFoldDB" id="A0A914XJG2"/>
<dbReference type="WBParaSite" id="PSAMB.scaffold867size39939.g9555.t1">
    <property type="protein sequence ID" value="PSAMB.scaffold867size39939.g9555.t1"/>
    <property type="gene ID" value="PSAMB.scaffold867size39939.g9555"/>
</dbReference>
<evidence type="ECO:0000256" key="1">
    <source>
        <dbReference type="SAM" id="MobiDB-lite"/>
    </source>
</evidence>
<evidence type="ECO:0000313" key="3">
    <source>
        <dbReference type="WBParaSite" id="PSAMB.scaffold867size39939.g9555.t1"/>
    </source>
</evidence>
<name>A0A914XJG2_9BILA</name>
<evidence type="ECO:0000313" key="2">
    <source>
        <dbReference type="Proteomes" id="UP000887566"/>
    </source>
</evidence>
<dbReference type="Proteomes" id="UP000887566">
    <property type="component" value="Unplaced"/>
</dbReference>